<proteinExistence type="predicted"/>
<dbReference type="InterPro" id="IPR054262">
    <property type="entry name" value="DUF6993"/>
</dbReference>
<dbReference type="AlphaFoldDB" id="A0A4Y8KMI0"/>
<feature type="compositionally biased region" description="Low complexity" evidence="1">
    <location>
        <begin position="43"/>
        <end position="63"/>
    </location>
</feature>
<protein>
    <recommendedName>
        <fullName evidence="3">DUF6993 domain-containing protein</fullName>
    </recommendedName>
</protein>
<keyword evidence="2" id="KW-0732">Signal</keyword>
<evidence type="ECO:0000313" key="4">
    <source>
        <dbReference type="EMBL" id="TFD78415.1"/>
    </source>
</evidence>
<dbReference type="RefSeq" id="WP_134174428.1">
    <property type="nucleotide sequence ID" value="NZ_SODI01000001.1"/>
</dbReference>
<evidence type="ECO:0000259" key="3">
    <source>
        <dbReference type="Pfam" id="PF22504"/>
    </source>
</evidence>
<reference evidence="4 5" key="1">
    <citation type="submission" date="2019-03" db="EMBL/GenBank/DDBJ databases">
        <title>Genomics of glacier-inhabiting Cryobacterium strains.</title>
        <authorList>
            <person name="Liu Q."/>
            <person name="Xin Y.-H."/>
        </authorList>
    </citation>
    <scope>NUCLEOTIDE SEQUENCE [LARGE SCALE GENOMIC DNA]</scope>
    <source>
        <strain evidence="4 5">CGMCC 1.4292</strain>
    </source>
</reference>
<dbReference type="OrthoDB" id="5125712at2"/>
<keyword evidence="5" id="KW-1185">Reference proteome</keyword>
<evidence type="ECO:0000256" key="1">
    <source>
        <dbReference type="SAM" id="MobiDB-lite"/>
    </source>
</evidence>
<dbReference type="Proteomes" id="UP000298218">
    <property type="component" value="Unassembled WGS sequence"/>
</dbReference>
<sequence length="168" mass="17028">MRIARHAHRPRLLVGTVLVLLALPLAGCAALSPNPNPSPAPSSPSTTSTAAASATPTATPTLAPEQSAEANLAYFDSIASAVAETNPVDGRAYVDALVAGGFDKGAMQLSFDRTHVDLAADSVEFSVLFNDECLIGQRGPATGGYHSMAAAVLGSGTCLLGVTRPLDG</sequence>
<feature type="chain" id="PRO_5039224552" description="DUF6993 domain-containing protein" evidence="2">
    <location>
        <begin position="30"/>
        <end position="168"/>
    </location>
</feature>
<comment type="caution">
    <text evidence="4">The sequence shown here is derived from an EMBL/GenBank/DDBJ whole genome shotgun (WGS) entry which is preliminary data.</text>
</comment>
<dbReference type="EMBL" id="SOHQ01000028">
    <property type="protein sequence ID" value="TFD78415.1"/>
    <property type="molecule type" value="Genomic_DNA"/>
</dbReference>
<evidence type="ECO:0000313" key="5">
    <source>
        <dbReference type="Proteomes" id="UP000298218"/>
    </source>
</evidence>
<gene>
    <name evidence="4" type="ORF">E3T53_09450</name>
</gene>
<feature type="region of interest" description="Disordered" evidence="1">
    <location>
        <begin position="35"/>
        <end position="63"/>
    </location>
</feature>
<dbReference type="Pfam" id="PF22504">
    <property type="entry name" value="DUF6993"/>
    <property type="match status" value="1"/>
</dbReference>
<organism evidence="4 5">
    <name type="scientific">Cryobacterium psychrophilum</name>
    <dbReference type="NCBI Taxonomy" id="41988"/>
    <lineage>
        <taxon>Bacteria</taxon>
        <taxon>Bacillati</taxon>
        <taxon>Actinomycetota</taxon>
        <taxon>Actinomycetes</taxon>
        <taxon>Micrococcales</taxon>
        <taxon>Microbacteriaceae</taxon>
        <taxon>Cryobacterium</taxon>
    </lineage>
</organism>
<name>A0A4Y8KMI0_9MICO</name>
<evidence type="ECO:0000256" key="2">
    <source>
        <dbReference type="SAM" id="SignalP"/>
    </source>
</evidence>
<accession>A0A4Y8KMI0</accession>
<feature type="domain" description="DUF6993" evidence="3">
    <location>
        <begin position="81"/>
        <end position="161"/>
    </location>
</feature>
<feature type="signal peptide" evidence="2">
    <location>
        <begin position="1"/>
        <end position="29"/>
    </location>
</feature>